<keyword evidence="2" id="KW-1185">Reference proteome</keyword>
<evidence type="ECO:0000313" key="2">
    <source>
        <dbReference type="Proteomes" id="UP000295710"/>
    </source>
</evidence>
<proteinExistence type="predicted"/>
<dbReference type="RefSeq" id="WP_132277733.1">
    <property type="nucleotide sequence ID" value="NZ_JAOBST010000002.1"/>
</dbReference>
<dbReference type="InterPro" id="IPR036412">
    <property type="entry name" value="HAD-like_sf"/>
</dbReference>
<protein>
    <submittedName>
        <fullName evidence="1">ATPase P</fullName>
    </submittedName>
</protein>
<organism evidence="1 2">
    <name type="scientific">Extibacter muris</name>
    <dbReference type="NCBI Taxonomy" id="1796622"/>
    <lineage>
        <taxon>Bacteria</taxon>
        <taxon>Bacillati</taxon>
        <taxon>Bacillota</taxon>
        <taxon>Clostridia</taxon>
        <taxon>Lachnospirales</taxon>
        <taxon>Lachnospiraceae</taxon>
        <taxon>Extibacter</taxon>
    </lineage>
</organism>
<dbReference type="Proteomes" id="UP000295710">
    <property type="component" value="Unassembled WGS sequence"/>
</dbReference>
<sequence length="155" mass="16889">MKIDIPDYKVLDLKYLVLDYNGTIAVDGKIPQGVRKQIKALAEQVEVYVLTADTYGSAEEECAGLPVKIETFPSGNAMAAKDAIVESLGRESCACMGNGRNDQLMCRMAALSIAVMDSEGMCGKLIREVDVCVRSIEEGLELMLNHMRLIATLRG</sequence>
<dbReference type="InterPro" id="IPR023214">
    <property type="entry name" value="HAD_sf"/>
</dbReference>
<dbReference type="AlphaFoldDB" id="A0A4R4FDM6"/>
<gene>
    <name evidence="1" type="ORF">E1963_10315</name>
</gene>
<dbReference type="EMBL" id="SMMX01000007">
    <property type="protein sequence ID" value="TDA21722.1"/>
    <property type="molecule type" value="Genomic_DNA"/>
</dbReference>
<name>A0A4R4FDM6_9FIRM</name>
<dbReference type="Gene3D" id="3.40.50.1000">
    <property type="entry name" value="HAD superfamily/HAD-like"/>
    <property type="match status" value="1"/>
</dbReference>
<dbReference type="SUPFAM" id="SSF56784">
    <property type="entry name" value="HAD-like"/>
    <property type="match status" value="1"/>
</dbReference>
<reference evidence="1 2" key="1">
    <citation type="journal article" date="2016" name="Nat. Microbiol.">
        <title>The Mouse Intestinal Bacterial Collection (miBC) provides host-specific insight into cultured diversity and functional potential of the gut microbiota.</title>
        <authorList>
            <person name="Lagkouvardos I."/>
            <person name="Pukall R."/>
            <person name="Abt B."/>
            <person name="Foesel B.U."/>
            <person name="Meier-Kolthoff J.P."/>
            <person name="Kumar N."/>
            <person name="Bresciani A."/>
            <person name="Martinez I."/>
            <person name="Just S."/>
            <person name="Ziegler C."/>
            <person name="Brugiroux S."/>
            <person name="Garzetti D."/>
            <person name="Wenning M."/>
            <person name="Bui T.P."/>
            <person name="Wang J."/>
            <person name="Hugenholtz F."/>
            <person name="Plugge C.M."/>
            <person name="Peterson D.A."/>
            <person name="Hornef M.W."/>
            <person name="Baines J.F."/>
            <person name="Smidt H."/>
            <person name="Walter J."/>
            <person name="Kristiansen K."/>
            <person name="Nielsen H.B."/>
            <person name="Haller D."/>
            <person name="Overmann J."/>
            <person name="Stecher B."/>
            <person name="Clavel T."/>
        </authorList>
    </citation>
    <scope>NUCLEOTIDE SEQUENCE [LARGE SCALE GENOMIC DNA]</scope>
    <source>
        <strain evidence="1 2">DSM 28560</strain>
    </source>
</reference>
<evidence type="ECO:0000313" key="1">
    <source>
        <dbReference type="EMBL" id="TDA21722.1"/>
    </source>
</evidence>
<accession>A0A4R4FDM6</accession>
<comment type="caution">
    <text evidence="1">The sequence shown here is derived from an EMBL/GenBank/DDBJ whole genome shotgun (WGS) entry which is preliminary data.</text>
</comment>